<dbReference type="Pfam" id="PF13786">
    <property type="entry name" value="DUF4179"/>
    <property type="match status" value="1"/>
</dbReference>
<evidence type="ECO:0000259" key="2">
    <source>
        <dbReference type="Pfam" id="PF13786"/>
    </source>
</evidence>
<dbReference type="AlphaFoldDB" id="A0A396S8R3"/>
<evidence type="ECO:0000313" key="3">
    <source>
        <dbReference type="EMBL" id="RHW37475.1"/>
    </source>
</evidence>
<evidence type="ECO:0000313" key="4">
    <source>
        <dbReference type="Proteomes" id="UP000265692"/>
    </source>
</evidence>
<protein>
    <submittedName>
        <fullName evidence="3">DUF4179 domain-containing protein</fullName>
    </submittedName>
</protein>
<keyword evidence="4" id="KW-1185">Reference proteome</keyword>
<dbReference type="EMBL" id="QWEI01000003">
    <property type="protein sequence ID" value="RHW37475.1"/>
    <property type="molecule type" value="Genomic_DNA"/>
</dbReference>
<sequence>MERIEEKLKEQMKTSMNIPYPDFDQMWNSIQQDELKDANIAKGPLRPRNRKRLALVTGLSIALLATPVYAALTYDWSNILFHKAGIQSALEQGFGQNIGQSVTKNGVTLTVHTAFIDDNRTFLLYTLKPEAAWSGKNLSFDAIGLKNQNGNYIEGNYVHNWNEELGLFQGYFETDWIVEGKTADVTFTIENVHFLDDGNQAIKYNPNNPETQIFSIQKDGIDRVSIQSFEQAENRVLLQSSVAFMDPEMANRSWVRIQAVNPKNELIPEAEPAVFGTPGASNEYLSQQIFESDTLLVDGSKFQLAYDRKVETADGTWSLNLALSKKQLENVSFREVLNLPVDEMVAGTEIEDITVTPTQIRLVLDYKEKYTRVPYMDYHLEVGDTRLNGDIWLPDVPGNPKETELRFEMDGLDAASLANQPVTLIAKHRVDAFKGNDTPIHLTDISTEHQRLTTHIEGYPITWTYYMKDDNLYVESLSPDPAFGGVNQTYYLQGKDRNYGEPLLIGIMGDENNKNMDVYENFDNNELDIYIANYSTQDRNNELRVELLSGK</sequence>
<name>A0A396S8R3_9BACL</name>
<dbReference type="Gene3D" id="2.60.40.1630">
    <property type="entry name" value="bacillus anthracis domain"/>
    <property type="match status" value="1"/>
</dbReference>
<gene>
    <name evidence="3" type="ORF">D1B33_08005</name>
</gene>
<dbReference type="RefSeq" id="WP_118875864.1">
    <property type="nucleotide sequence ID" value="NZ_QWEI01000003.1"/>
</dbReference>
<keyword evidence="1" id="KW-0812">Transmembrane</keyword>
<dbReference type="InterPro" id="IPR025436">
    <property type="entry name" value="DUF4179"/>
</dbReference>
<reference evidence="3 4" key="1">
    <citation type="submission" date="2018-08" db="EMBL/GenBank/DDBJ databases">
        <title>Lysinibacillus sp. YLB-03 draft genome sequence.</title>
        <authorList>
            <person name="Yu L."/>
        </authorList>
    </citation>
    <scope>NUCLEOTIDE SEQUENCE [LARGE SCALE GENOMIC DNA]</scope>
    <source>
        <strain evidence="3 4">YLB-03</strain>
    </source>
</reference>
<keyword evidence="1" id="KW-1133">Transmembrane helix</keyword>
<dbReference type="OrthoDB" id="2770170at2"/>
<organism evidence="3 4">
    <name type="scientific">Ureibacillus yapensis</name>
    <dbReference type="NCBI Taxonomy" id="2304605"/>
    <lineage>
        <taxon>Bacteria</taxon>
        <taxon>Bacillati</taxon>
        <taxon>Bacillota</taxon>
        <taxon>Bacilli</taxon>
        <taxon>Bacillales</taxon>
        <taxon>Caryophanaceae</taxon>
        <taxon>Ureibacillus</taxon>
    </lineage>
</organism>
<evidence type="ECO:0000256" key="1">
    <source>
        <dbReference type="SAM" id="Phobius"/>
    </source>
</evidence>
<keyword evidence="1" id="KW-0472">Membrane</keyword>
<comment type="caution">
    <text evidence="3">The sequence shown here is derived from an EMBL/GenBank/DDBJ whole genome shotgun (WGS) entry which is preliminary data.</text>
</comment>
<proteinExistence type="predicted"/>
<feature type="domain" description="DUF4179" evidence="2">
    <location>
        <begin position="54"/>
        <end position="128"/>
    </location>
</feature>
<accession>A0A396S8R3</accession>
<dbReference type="Proteomes" id="UP000265692">
    <property type="component" value="Unassembled WGS sequence"/>
</dbReference>
<feature type="transmembrane region" description="Helical" evidence="1">
    <location>
        <begin position="53"/>
        <end position="72"/>
    </location>
</feature>